<feature type="domain" description="C-type lectin" evidence="1">
    <location>
        <begin position="138"/>
        <end position="251"/>
    </location>
</feature>
<dbReference type="InterPro" id="IPR016187">
    <property type="entry name" value="CTDL_fold"/>
</dbReference>
<reference evidence="2" key="1">
    <citation type="submission" date="2022-11" db="EMBL/GenBank/DDBJ databases">
        <title>Chromosome-level genome of Pogonophryne albipinna.</title>
        <authorList>
            <person name="Jo E."/>
        </authorList>
    </citation>
    <scope>NUCLEOTIDE SEQUENCE</scope>
    <source>
        <strain evidence="2">SGF0006</strain>
        <tissue evidence="2">Muscle</tissue>
    </source>
</reference>
<comment type="caution">
    <text evidence="2">The sequence shown here is derived from an EMBL/GenBank/DDBJ whole genome shotgun (WGS) entry which is preliminary data.</text>
</comment>
<dbReference type="CDD" id="cd00037">
    <property type="entry name" value="CLECT"/>
    <property type="match status" value="1"/>
</dbReference>
<dbReference type="PANTHER" id="PTHR45784:SF3">
    <property type="entry name" value="C-TYPE LECTIN DOMAIN FAMILY 4 MEMBER K-LIKE-RELATED"/>
    <property type="match status" value="1"/>
</dbReference>
<proteinExistence type="predicted"/>
<feature type="domain" description="C-type lectin" evidence="1">
    <location>
        <begin position="24"/>
        <end position="139"/>
    </location>
</feature>
<protein>
    <recommendedName>
        <fullName evidence="1">C-type lectin domain-containing protein</fullName>
    </recommendedName>
</protein>
<accession>A0AAD6FUZ7</accession>
<organism evidence="2 3">
    <name type="scientific">Pogonophryne albipinna</name>
    <dbReference type="NCBI Taxonomy" id="1090488"/>
    <lineage>
        <taxon>Eukaryota</taxon>
        <taxon>Metazoa</taxon>
        <taxon>Chordata</taxon>
        <taxon>Craniata</taxon>
        <taxon>Vertebrata</taxon>
        <taxon>Euteleostomi</taxon>
        <taxon>Actinopterygii</taxon>
        <taxon>Neopterygii</taxon>
        <taxon>Teleostei</taxon>
        <taxon>Neoteleostei</taxon>
        <taxon>Acanthomorphata</taxon>
        <taxon>Eupercaria</taxon>
        <taxon>Perciformes</taxon>
        <taxon>Notothenioidei</taxon>
        <taxon>Pogonophryne</taxon>
    </lineage>
</organism>
<dbReference type="AlphaFoldDB" id="A0AAD6FUZ7"/>
<name>A0AAD6FUZ7_9TELE</name>
<dbReference type="SUPFAM" id="SSF56436">
    <property type="entry name" value="C-type lectin-like"/>
    <property type="match status" value="2"/>
</dbReference>
<dbReference type="Proteomes" id="UP001219934">
    <property type="component" value="Unassembled WGS sequence"/>
</dbReference>
<sequence>MQWSLFVLILMGQCFIFTCHLYEYHFIRKEMSWYEAQSYCREHFTDLATVSDMRDVERMRNSSQTTGTWIGLHMHTKRGGNKPWRWSLPGVEYKESEALWDNGEPKDSENCVEMDENDENDDCKWDVESCAEDNKFICYNDKVILIKEKKTWDEALDYCRANHRDLVSITDSHQQRWVEKRAKMADTAFVWLGMRYTCTLDLWFWVSDRLVCYHNWAPEEKIEGCDRATAMKRDGKWYERREGESLNFICAL</sequence>
<dbReference type="SMART" id="SM00034">
    <property type="entry name" value="CLECT"/>
    <property type="match status" value="2"/>
</dbReference>
<dbReference type="EMBL" id="JAPTMU010000001">
    <property type="protein sequence ID" value="KAJ4949400.1"/>
    <property type="molecule type" value="Genomic_DNA"/>
</dbReference>
<dbReference type="PANTHER" id="PTHR45784">
    <property type="entry name" value="C-TYPE LECTIN DOMAIN FAMILY 20 MEMBER A-RELATED"/>
    <property type="match status" value="1"/>
</dbReference>
<evidence type="ECO:0000259" key="1">
    <source>
        <dbReference type="PROSITE" id="PS50041"/>
    </source>
</evidence>
<dbReference type="PROSITE" id="PS50041">
    <property type="entry name" value="C_TYPE_LECTIN_2"/>
    <property type="match status" value="2"/>
</dbReference>
<gene>
    <name evidence="2" type="ORF">JOQ06_020915</name>
</gene>
<dbReference type="Pfam" id="PF00059">
    <property type="entry name" value="Lectin_C"/>
    <property type="match status" value="2"/>
</dbReference>
<dbReference type="InterPro" id="IPR016186">
    <property type="entry name" value="C-type_lectin-like/link_sf"/>
</dbReference>
<evidence type="ECO:0000313" key="2">
    <source>
        <dbReference type="EMBL" id="KAJ4949400.1"/>
    </source>
</evidence>
<dbReference type="InterPro" id="IPR001304">
    <property type="entry name" value="C-type_lectin-like"/>
</dbReference>
<dbReference type="Gene3D" id="3.10.100.10">
    <property type="entry name" value="Mannose-Binding Protein A, subunit A"/>
    <property type="match status" value="2"/>
</dbReference>
<keyword evidence="3" id="KW-1185">Reference proteome</keyword>
<evidence type="ECO:0000313" key="3">
    <source>
        <dbReference type="Proteomes" id="UP001219934"/>
    </source>
</evidence>